<dbReference type="EnsemblPlants" id="HORVU.MOREX.r3.7HG0673300.1">
    <property type="protein sequence ID" value="HORVU.MOREX.r3.7HG0673300.1.CDS1"/>
    <property type="gene ID" value="HORVU.MOREX.r3.7HG0673300"/>
</dbReference>
<dbReference type="Pfam" id="PF13962">
    <property type="entry name" value="PGG"/>
    <property type="match status" value="2"/>
</dbReference>
<reference evidence="5" key="1">
    <citation type="journal article" date="2012" name="Nature">
        <title>A physical, genetic and functional sequence assembly of the barley genome.</title>
        <authorList>
            <consortium name="The International Barley Genome Sequencing Consortium"/>
            <person name="Mayer K.F."/>
            <person name="Waugh R."/>
            <person name="Brown J.W."/>
            <person name="Schulman A."/>
            <person name="Langridge P."/>
            <person name="Platzer M."/>
            <person name="Fincher G.B."/>
            <person name="Muehlbauer G.J."/>
            <person name="Sato K."/>
            <person name="Close T.J."/>
            <person name="Wise R.P."/>
            <person name="Stein N."/>
        </authorList>
    </citation>
    <scope>NUCLEOTIDE SEQUENCE [LARGE SCALE GENOMIC DNA]</scope>
    <source>
        <strain evidence="5">cv. Morex</strain>
    </source>
</reference>
<feature type="domain" description="PGG" evidence="3">
    <location>
        <begin position="161"/>
        <end position="189"/>
    </location>
</feature>
<evidence type="ECO:0000313" key="4">
    <source>
        <dbReference type="EnsemblPlants" id="HORVU.MOREX.r3.7HG0673300.1.CDS1"/>
    </source>
</evidence>
<feature type="transmembrane region" description="Helical" evidence="1">
    <location>
        <begin position="124"/>
        <end position="145"/>
    </location>
</feature>
<keyword evidence="1" id="KW-0812">Transmembrane</keyword>
<dbReference type="AlphaFoldDB" id="A0A8I6YBD2"/>
<keyword evidence="2" id="KW-0732">Signal</keyword>
<dbReference type="PANTHER" id="PTHR24177">
    <property type="entry name" value="CASKIN"/>
    <property type="match status" value="1"/>
</dbReference>
<organism evidence="4 5">
    <name type="scientific">Hordeum vulgare subsp. vulgare</name>
    <name type="common">Domesticated barley</name>
    <dbReference type="NCBI Taxonomy" id="112509"/>
    <lineage>
        <taxon>Eukaryota</taxon>
        <taxon>Viridiplantae</taxon>
        <taxon>Streptophyta</taxon>
        <taxon>Embryophyta</taxon>
        <taxon>Tracheophyta</taxon>
        <taxon>Spermatophyta</taxon>
        <taxon>Magnoliopsida</taxon>
        <taxon>Liliopsida</taxon>
        <taxon>Poales</taxon>
        <taxon>Poaceae</taxon>
        <taxon>BOP clade</taxon>
        <taxon>Pooideae</taxon>
        <taxon>Triticodae</taxon>
        <taxon>Triticeae</taxon>
        <taxon>Hordeinae</taxon>
        <taxon>Hordeum</taxon>
    </lineage>
</organism>
<reference evidence="4" key="3">
    <citation type="submission" date="2022-01" db="UniProtKB">
        <authorList>
            <consortium name="EnsemblPlants"/>
        </authorList>
    </citation>
    <scope>IDENTIFICATION</scope>
    <source>
        <strain evidence="4">subsp. vulgare</strain>
    </source>
</reference>
<feature type="transmembrane region" description="Helical" evidence="1">
    <location>
        <begin position="166"/>
        <end position="184"/>
    </location>
</feature>
<evidence type="ECO:0000259" key="3">
    <source>
        <dbReference type="Pfam" id="PF13962"/>
    </source>
</evidence>
<dbReference type="InterPro" id="IPR026961">
    <property type="entry name" value="PGG_dom"/>
</dbReference>
<reference evidence="4" key="2">
    <citation type="submission" date="2020-10" db="EMBL/GenBank/DDBJ databases">
        <authorList>
            <person name="Scholz U."/>
            <person name="Mascher M."/>
            <person name="Fiebig A."/>
        </authorList>
    </citation>
    <scope>NUCLEOTIDE SEQUENCE [LARGE SCALE GENOMIC DNA]</scope>
    <source>
        <strain evidence="4">cv. Morex</strain>
    </source>
</reference>
<evidence type="ECO:0000313" key="5">
    <source>
        <dbReference type="Proteomes" id="UP000011116"/>
    </source>
</evidence>
<sequence>MRDLSKYILLLATLVATVTYAAGFNPLGGVWQETVPSSDQLAGDSIIRTTSYGLYLVFFYCNATAFASSLVIIVHFLFLFLTLLKKHQLQLKLLQAIMVVDLLSVMGAYAAGTCRDKTTTIYSSVLVVIVISYLTFQMVMAWRLPDDENRNNDTPAVVDKKRLRKVLMLLATFAVSVTYVAGMSTPGGF</sequence>
<feature type="domain" description="PGG" evidence="3">
    <location>
        <begin position="2"/>
        <end position="115"/>
    </location>
</feature>
<keyword evidence="1" id="KW-1133">Transmembrane helix</keyword>
<keyword evidence="1" id="KW-0472">Membrane</keyword>
<feature type="transmembrane region" description="Helical" evidence="1">
    <location>
        <begin position="93"/>
        <end position="112"/>
    </location>
</feature>
<name>A0A8I6YBD2_HORVV</name>
<evidence type="ECO:0000256" key="2">
    <source>
        <dbReference type="SAM" id="SignalP"/>
    </source>
</evidence>
<dbReference type="PANTHER" id="PTHR24177:SF478">
    <property type="entry name" value="PGG DOMAIN-CONTAINING PROTEIN"/>
    <property type="match status" value="1"/>
</dbReference>
<proteinExistence type="predicted"/>
<feature type="signal peptide" evidence="2">
    <location>
        <begin position="1"/>
        <end position="23"/>
    </location>
</feature>
<keyword evidence="5" id="KW-1185">Reference proteome</keyword>
<feature type="chain" id="PRO_5035202555" description="PGG domain-containing protein" evidence="2">
    <location>
        <begin position="24"/>
        <end position="189"/>
    </location>
</feature>
<dbReference type="Gramene" id="HORVU.MOREX.r3.7HG0673300.1">
    <property type="protein sequence ID" value="HORVU.MOREX.r3.7HG0673300.1.CDS1"/>
    <property type="gene ID" value="HORVU.MOREX.r3.7HG0673300"/>
</dbReference>
<evidence type="ECO:0000256" key="1">
    <source>
        <dbReference type="SAM" id="Phobius"/>
    </source>
</evidence>
<protein>
    <recommendedName>
        <fullName evidence="3">PGG domain-containing protein</fullName>
    </recommendedName>
</protein>
<dbReference type="Proteomes" id="UP000011116">
    <property type="component" value="Chromosome 7H"/>
</dbReference>
<feature type="transmembrane region" description="Helical" evidence="1">
    <location>
        <begin position="57"/>
        <end position="81"/>
    </location>
</feature>
<accession>A0A8I6YBD2</accession>